<dbReference type="InterPro" id="IPR001308">
    <property type="entry name" value="ETF_a/FixB"/>
</dbReference>
<dbReference type="GO" id="GO:0009055">
    <property type="term" value="F:electron transfer activity"/>
    <property type="evidence" value="ECO:0007669"/>
    <property type="project" value="InterPro"/>
</dbReference>
<dbReference type="PANTHER" id="PTHR43153">
    <property type="entry name" value="ELECTRON TRANSFER FLAVOPROTEIN ALPHA"/>
    <property type="match status" value="1"/>
</dbReference>
<keyword evidence="1" id="KW-0614">Plasmid</keyword>
<organism evidence="1 2">
    <name type="scientific">Ochrobactrum quorumnocens</name>
    <dbReference type="NCBI Taxonomy" id="271865"/>
    <lineage>
        <taxon>Bacteria</taxon>
        <taxon>Pseudomonadati</taxon>
        <taxon>Pseudomonadota</taxon>
        <taxon>Alphaproteobacteria</taxon>
        <taxon>Hyphomicrobiales</taxon>
        <taxon>Brucellaceae</taxon>
        <taxon>Brucella/Ochrobactrum group</taxon>
        <taxon>Ochrobactrum</taxon>
    </lineage>
</organism>
<dbReference type="PANTHER" id="PTHR43153:SF1">
    <property type="entry name" value="ELECTRON TRANSFER FLAVOPROTEIN SUBUNIT ALPHA, MITOCHONDRIAL"/>
    <property type="match status" value="1"/>
</dbReference>
<evidence type="ECO:0000313" key="2">
    <source>
        <dbReference type="Proteomes" id="UP000215256"/>
    </source>
</evidence>
<evidence type="ECO:0000313" key="1">
    <source>
        <dbReference type="EMBL" id="ASV87871.1"/>
    </source>
</evidence>
<dbReference type="KEGG" id="och:CES85_3334"/>
<dbReference type="GO" id="GO:0050660">
    <property type="term" value="F:flavin adenine dinucleotide binding"/>
    <property type="evidence" value="ECO:0007669"/>
    <property type="project" value="InterPro"/>
</dbReference>
<dbReference type="InterPro" id="IPR029035">
    <property type="entry name" value="DHS-like_NAD/FAD-binding_dom"/>
</dbReference>
<dbReference type="Gene3D" id="3.40.50.1220">
    <property type="entry name" value="TPP-binding domain"/>
    <property type="match status" value="1"/>
</dbReference>
<protein>
    <submittedName>
        <fullName evidence="1">Putative electron transfer flavoprotein subunit alpha</fullName>
    </submittedName>
</protein>
<dbReference type="SUPFAM" id="SSF52467">
    <property type="entry name" value="DHS-like NAD/FAD-binding domain"/>
    <property type="match status" value="1"/>
</dbReference>
<proteinExistence type="predicted"/>
<accession>A0A248UN97</accession>
<reference evidence="1 2" key="1">
    <citation type="submission" date="2017-07" db="EMBL/GenBank/DDBJ databases">
        <title>Phylogenetic study on the rhizospheric bacterium Ochrobactrum sp. A44.</title>
        <authorList>
            <person name="Krzyzanowska D.M."/>
            <person name="Ossowicki A."/>
            <person name="Rajewska M."/>
            <person name="Maciag T."/>
            <person name="Kaczynski Z."/>
            <person name="Czerwicka M."/>
            <person name="Jafra S."/>
        </authorList>
    </citation>
    <scope>NUCLEOTIDE SEQUENCE [LARGE SCALE GENOMIC DNA]</scope>
    <source>
        <strain evidence="1 2">A44</strain>
        <plasmid evidence="1 2">unnamed1</plasmid>
    </source>
</reference>
<dbReference type="Proteomes" id="UP000215256">
    <property type="component" value="Plasmid unnamed1"/>
</dbReference>
<dbReference type="AlphaFoldDB" id="A0A248UN97"/>
<dbReference type="RefSeq" id="WP_095448469.1">
    <property type="nucleotide sequence ID" value="NZ_CP022605.1"/>
</dbReference>
<geneLocation type="plasmid" evidence="1 2">
    <name>unnamed1</name>
</geneLocation>
<name>A0A248UN97_9HYPH</name>
<dbReference type="OrthoDB" id="9770286at2"/>
<sequence>MAILLISKSDNTSLYNRNAKALISAVQFSVDVDILVAGEETNAIAKPSATIQQQAGMKESRLIEALNKDEEAPISQAADYGIVGDIFTILPESRTGI</sequence>
<dbReference type="EMBL" id="CP022605">
    <property type="protein sequence ID" value="ASV87871.1"/>
    <property type="molecule type" value="Genomic_DNA"/>
</dbReference>
<dbReference type="GO" id="GO:0033539">
    <property type="term" value="P:fatty acid beta-oxidation using acyl-CoA dehydrogenase"/>
    <property type="evidence" value="ECO:0007669"/>
    <property type="project" value="TreeGrafter"/>
</dbReference>
<gene>
    <name evidence="1" type="ORF">CES85_3334</name>
</gene>